<evidence type="ECO:0000313" key="2">
    <source>
        <dbReference type="WBParaSite" id="nRc.2.0.1.t05889-RA"/>
    </source>
</evidence>
<evidence type="ECO:0000313" key="1">
    <source>
        <dbReference type="Proteomes" id="UP000887565"/>
    </source>
</evidence>
<organism evidence="1 2">
    <name type="scientific">Romanomermis culicivorax</name>
    <name type="common">Nematode worm</name>
    <dbReference type="NCBI Taxonomy" id="13658"/>
    <lineage>
        <taxon>Eukaryota</taxon>
        <taxon>Metazoa</taxon>
        <taxon>Ecdysozoa</taxon>
        <taxon>Nematoda</taxon>
        <taxon>Enoplea</taxon>
        <taxon>Dorylaimia</taxon>
        <taxon>Mermithida</taxon>
        <taxon>Mermithoidea</taxon>
        <taxon>Mermithidae</taxon>
        <taxon>Romanomermis</taxon>
    </lineage>
</organism>
<dbReference type="GO" id="GO:0000132">
    <property type="term" value="P:establishment of mitotic spindle orientation"/>
    <property type="evidence" value="ECO:0007669"/>
    <property type="project" value="TreeGrafter"/>
</dbReference>
<dbReference type="WBParaSite" id="nRc.2.0.1.t05889-RA">
    <property type="protein sequence ID" value="nRc.2.0.1.t05889-RA"/>
    <property type="gene ID" value="nRc.2.0.1.g05889"/>
</dbReference>
<reference evidence="2" key="1">
    <citation type="submission" date="2022-11" db="UniProtKB">
        <authorList>
            <consortium name="WormBaseParasite"/>
        </authorList>
    </citation>
    <scope>IDENTIFICATION</scope>
</reference>
<dbReference type="GO" id="GO:0005819">
    <property type="term" value="C:spindle"/>
    <property type="evidence" value="ECO:0007669"/>
    <property type="project" value="TreeGrafter"/>
</dbReference>
<dbReference type="AlphaFoldDB" id="A0A915HVG0"/>
<dbReference type="OMA" id="DHRIFIR"/>
<dbReference type="PANTHER" id="PTHR21437">
    <property type="entry name" value="WIDE AWAKE"/>
    <property type="match status" value="1"/>
</dbReference>
<proteinExistence type="predicted"/>
<dbReference type="GO" id="GO:0061172">
    <property type="term" value="P:regulation of establishment of bipolar cell polarity"/>
    <property type="evidence" value="ECO:0007669"/>
    <property type="project" value="TreeGrafter"/>
</dbReference>
<dbReference type="InterPro" id="IPR039269">
    <property type="entry name" value="ANKFN1"/>
</dbReference>
<protein>
    <submittedName>
        <fullName evidence="2">Uncharacterized protein</fullName>
    </submittedName>
</protein>
<accession>A0A915HVG0</accession>
<sequence length="169" mass="19309">MTRVESYGSNILNYYGSTYVPLDKGLYLCYVKLHSSTNQINIVVPENLPSVLPFFYIRDNPHVSKEEWDWLRKLESGECDHCQPTPTQLAFHWSLSSAAQILLGDLQVGRRETADHRIFIRELVEVHPDVTFILLLPPNNDVCSAPGHQWAGQEEKRGCFALPVPIFEL</sequence>
<keyword evidence="1" id="KW-1185">Reference proteome</keyword>
<dbReference type="PANTHER" id="PTHR21437:SF1">
    <property type="entry name" value="WIDE AWAKE"/>
    <property type="match status" value="1"/>
</dbReference>
<dbReference type="Proteomes" id="UP000887565">
    <property type="component" value="Unplaced"/>
</dbReference>
<name>A0A915HVG0_ROMCU</name>